<organism evidence="1 2">
    <name type="scientific">Legionella hackeliae</name>
    <dbReference type="NCBI Taxonomy" id="449"/>
    <lineage>
        <taxon>Bacteria</taxon>
        <taxon>Pseudomonadati</taxon>
        <taxon>Pseudomonadota</taxon>
        <taxon>Gammaproteobacteria</taxon>
        <taxon>Legionellales</taxon>
        <taxon>Legionellaceae</taxon>
        <taxon>Legionella</taxon>
    </lineage>
</organism>
<reference evidence="2" key="1">
    <citation type="submission" date="2014-09" db="EMBL/GenBank/DDBJ databases">
        <authorList>
            <person name="Gomez-Valero L."/>
        </authorList>
    </citation>
    <scope>NUCLEOTIDE SEQUENCE [LARGE SCALE GENOMIC DNA]</scope>
    <source>
        <strain evidence="2">ATCC35250</strain>
    </source>
</reference>
<dbReference type="AlphaFoldDB" id="A0A0A8UPT7"/>
<accession>A0A0A8UPT7</accession>
<proteinExistence type="predicted"/>
<name>A0A0A8UPT7_LEGHA</name>
<dbReference type="STRING" id="449.LHA_1719"/>
<evidence type="ECO:0000313" key="2">
    <source>
        <dbReference type="Proteomes" id="UP000032803"/>
    </source>
</evidence>
<evidence type="ECO:0000313" key="1">
    <source>
        <dbReference type="EMBL" id="CEK10758.1"/>
    </source>
</evidence>
<dbReference type="Proteomes" id="UP000032803">
    <property type="component" value="Chromosome I"/>
</dbReference>
<protein>
    <submittedName>
        <fullName evidence="1">Uncharacterized protein</fullName>
    </submittedName>
</protein>
<dbReference type="KEGG" id="lha:LHA_1719"/>
<sequence>MINAHRVLSGWVHNPNLTKEEKRGIENVIEDIQILGSNKIISALNAFLVCYKKDKKGDLTNILNTLVFRTSERT</sequence>
<dbReference type="EMBL" id="LN681225">
    <property type="protein sequence ID" value="CEK10758.1"/>
    <property type="molecule type" value="Genomic_DNA"/>
</dbReference>
<dbReference type="HOGENOM" id="CLU_2683322_0_0_6"/>
<gene>
    <name evidence="1" type="ORF">LHA_1719</name>
</gene>
<keyword evidence="2" id="KW-1185">Reference proteome</keyword>